<evidence type="ECO:0000256" key="1">
    <source>
        <dbReference type="ARBA" id="ARBA00022574"/>
    </source>
</evidence>
<evidence type="ECO:0000259" key="5">
    <source>
        <dbReference type="PROSITE" id="PS50011"/>
    </source>
</evidence>
<evidence type="ECO:0000256" key="3">
    <source>
        <dbReference type="ARBA" id="ARBA00022741"/>
    </source>
</evidence>
<dbReference type="InterPro" id="IPR001680">
    <property type="entry name" value="WD40_rpt"/>
</dbReference>
<dbReference type="PROSITE" id="PS50011">
    <property type="entry name" value="PROTEIN_KINASE_DOM"/>
    <property type="match status" value="1"/>
</dbReference>
<proteinExistence type="predicted"/>
<dbReference type="PROSITE" id="PS00678">
    <property type="entry name" value="WD_REPEATS_1"/>
    <property type="match status" value="1"/>
</dbReference>
<dbReference type="SUPFAM" id="SSF56112">
    <property type="entry name" value="Protein kinase-like (PK-like)"/>
    <property type="match status" value="1"/>
</dbReference>
<dbReference type="Gene3D" id="1.10.510.10">
    <property type="entry name" value="Transferase(Phosphotransferase) domain 1"/>
    <property type="match status" value="1"/>
</dbReference>
<dbReference type="InterPro" id="IPR019775">
    <property type="entry name" value="WD40_repeat_CS"/>
</dbReference>
<reference evidence="6 7" key="1">
    <citation type="journal article" date="2022" name="bioRxiv">
        <title>Genomics of Preaxostyla Flagellates Illuminates Evolutionary Transitions and the Path Towards Mitochondrial Loss.</title>
        <authorList>
            <person name="Novak L.V.F."/>
            <person name="Treitli S.C."/>
            <person name="Pyrih J."/>
            <person name="Halakuc P."/>
            <person name="Pipaliya S.V."/>
            <person name="Vacek V."/>
            <person name="Brzon O."/>
            <person name="Soukal P."/>
            <person name="Eme L."/>
            <person name="Dacks J.B."/>
            <person name="Karnkowska A."/>
            <person name="Elias M."/>
            <person name="Hampl V."/>
        </authorList>
    </citation>
    <scope>NUCLEOTIDE SEQUENCE [LARGE SCALE GENOMIC DNA]</scope>
    <source>
        <strain evidence="6">NAU3</strain>
        <tissue evidence="6">Gut</tissue>
    </source>
</reference>
<dbReference type="InterPro" id="IPR045162">
    <property type="entry name" value="Vps15-like"/>
</dbReference>
<keyword evidence="1 4" id="KW-0853">WD repeat</keyword>
<dbReference type="Proteomes" id="UP001281761">
    <property type="component" value="Unassembled WGS sequence"/>
</dbReference>
<dbReference type="EMBL" id="JARBJD010000001">
    <property type="protein sequence ID" value="KAK2964769.1"/>
    <property type="molecule type" value="Genomic_DNA"/>
</dbReference>
<gene>
    <name evidence="6" type="ORF">BLNAU_69</name>
</gene>
<organism evidence="6 7">
    <name type="scientific">Blattamonas nauphoetae</name>
    <dbReference type="NCBI Taxonomy" id="2049346"/>
    <lineage>
        <taxon>Eukaryota</taxon>
        <taxon>Metamonada</taxon>
        <taxon>Preaxostyla</taxon>
        <taxon>Oxymonadida</taxon>
        <taxon>Blattamonas</taxon>
    </lineage>
</organism>
<dbReference type="Gene3D" id="2.130.10.10">
    <property type="entry name" value="YVTN repeat-like/Quinoprotein amine dehydrogenase"/>
    <property type="match status" value="1"/>
</dbReference>
<dbReference type="PANTHER" id="PTHR17583:SF0">
    <property type="entry name" value="PHOSPHOINOSITIDE 3-KINASE REGULATORY SUBUNIT 4"/>
    <property type="match status" value="1"/>
</dbReference>
<sequence length="1287" mass="143058">MLLQAVKTLHDENLSHGNISLRNCLVTNELTLFLADSFNIRPHNVNFKQDGNSKKSIPDYILDFKPYHRTYTIRPPTGITIAPERLRSKSSIYTYSEPENSHPIVALDNPMFMSLSSTQVPVKEMLYPVPQNATDGRPSDMFSVGCTLFELYSDGIPLFTNSTAFYLHDPSSDLSGFVQRMVENHLPSAIQPLVISLLQLLPKDRWNANDALTALLSISNKTGTEQPIFLCIQDTIRPALTLNFTEHAEEMLKLWRSGTVFQYLNPPVNFSQSFSQFLSSHQWKADSSLQNIHQHPLRLLDSLKALLEERTTITHKILASSSQGNSSQPTQSTLPTFDLCTCQYCWKLNHQFDQTLLHSHDKPLTRTFAESSLSSFTCTDSSVRRVMRSVLQFEVPKEATASNIFFSETNQQFQIVPRLISLLPLSSVADVTLLVNLSSSLPLEASPQFLKLILTLLERSVTIQSQIDVTASCVEAICFILNRCASEGEFLVSELKTLTSSSSKLFADRSLFKQFTSLVYDLFETATSSLKKLITEQLQPQSMIHTVVSLHIPHMIASLYRFARVVHISSSNEQMHLYTASQNWDGILTPISAKRAQMLIFTATRPLPTTFIEIVSKLATIGEQRPIFHRSFGEYLMLFLLSDSFELCQQFNKVPVTSSLFSLSIPFFLFRSVSLVPSPVWSSLSQHVESLPPHFLAFSANVVRSLLPTSVHTDETVAQQNELLTQALTMSKTLLDIDSAAVVNESVKLIAALSTLKSPVDRLNNLLPLFCSFFLPELTAIDLTNPLSITHALDVSRHDKIDQFIAVSSMPMRLSATFSTSVSSPGPVAISPFQKNTETKSVSPPPVIPGPAPKQFWPQHQSVSKCNLISSINAHKGAIVGIECHPFGDVAVSVDTDETVRVWEVREAASDSASANTPPKQNVLLERKQIFNIPSKQSTMKVNSITVLDENKLVLNGVGTMTAKKGSEEQLLCFVDLKEGRLQQTIQLSPKEPHASPSVPLHRVTAQVSQKPLLAFTHDLRTVHIMDTLSQTVIWTAAVPGDIFSSITSEPNSNNIAVSTLNGDVLLYDLRMTNPLWSTGGLLDTGRSGLKSVVVSPFHSTPLSQTSSAVSETLFLATSYSGKISGIGVEDGTITPVQHFCLPPPTDNARFLSVIPIGRNTFARSFGNEFSVCTLRQQMVIEKRVLTNDTFILPFQPYTRHMLPPVLPDDQKEWIPPRIEEARNCDSSEPFPTQVQYSKSSVPPSLTITTGHDRIWRNDSFTTMCRMKNSLLVGGNLGYIHVFDCWN</sequence>
<dbReference type="PROSITE" id="PS50082">
    <property type="entry name" value="WD_REPEATS_2"/>
    <property type="match status" value="1"/>
</dbReference>
<keyword evidence="2" id="KW-0677">Repeat</keyword>
<dbReference type="InterPro" id="IPR015943">
    <property type="entry name" value="WD40/YVTN_repeat-like_dom_sf"/>
</dbReference>
<dbReference type="InterPro" id="IPR000719">
    <property type="entry name" value="Prot_kinase_dom"/>
</dbReference>
<dbReference type="SUPFAM" id="SSF50978">
    <property type="entry name" value="WD40 repeat-like"/>
    <property type="match status" value="1"/>
</dbReference>
<dbReference type="PROSITE" id="PS50294">
    <property type="entry name" value="WD_REPEATS_REGION"/>
    <property type="match status" value="1"/>
</dbReference>
<dbReference type="InterPro" id="IPR036322">
    <property type="entry name" value="WD40_repeat_dom_sf"/>
</dbReference>
<keyword evidence="7" id="KW-1185">Reference proteome</keyword>
<keyword evidence="3" id="KW-0547">Nucleotide-binding</keyword>
<dbReference type="PANTHER" id="PTHR17583">
    <property type="entry name" value="PHOSPHOINOSITIDE 3-KINASE REGULATORY SUBUNIT 4"/>
    <property type="match status" value="1"/>
</dbReference>
<evidence type="ECO:0000313" key="7">
    <source>
        <dbReference type="Proteomes" id="UP001281761"/>
    </source>
</evidence>
<dbReference type="SMART" id="SM00320">
    <property type="entry name" value="WD40"/>
    <property type="match status" value="2"/>
</dbReference>
<feature type="domain" description="Protein kinase" evidence="5">
    <location>
        <begin position="1"/>
        <end position="229"/>
    </location>
</feature>
<accession>A0ABQ9YLY2</accession>
<name>A0ABQ9YLY2_9EUKA</name>
<evidence type="ECO:0000256" key="4">
    <source>
        <dbReference type="PROSITE-ProRule" id="PRU00221"/>
    </source>
</evidence>
<dbReference type="InterPro" id="IPR011009">
    <property type="entry name" value="Kinase-like_dom_sf"/>
</dbReference>
<feature type="repeat" description="WD" evidence="4">
    <location>
        <begin position="872"/>
        <end position="913"/>
    </location>
</feature>
<protein>
    <recommendedName>
        <fullName evidence="5">Protein kinase domain-containing protein</fullName>
    </recommendedName>
</protein>
<evidence type="ECO:0000256" key="2">
    <source>
        <dbReference type="ARBA" id="ARBA00022737"/>
    </source>
</evidence>
<comment type="caution">
    <text evidence="6">The sequence shown here is derived from an EMBL/GenBank/DDBJ whole genome shotgun (WGS) entry which is preliminary data.</text>
</comment>
<evidence type="ECO:0000313" key="6">
    <source>
        <dbReference type="EMBL" id="KAK2964769.1"/>
    </source>
</evidence>